<dbReference type="Proteomes" id="UP000636793">
    <property type="component" value="Unassembled WGS sequence"/>
</dbReference>
<reference evidence="1" key="1">
    <citation type="journal article" date="2014" name="Int. J. Syst. Evol. Microbiol.">
        <title>Complete genome sequence of Corynebacterium casei LMG S-19264T (=DSM 44701T), isolated from a smear-ripened cheese.</title>
        <authorList>
            <consortium name="US DOE Joint Genome Institute (JGI-PGF)"/>
            <person name="Walter F."/>
            <person name="Albersmeier A."/>
            <person name="Kalinowski J."/>
            <person name="Ruckert C."/>
        </authorList>
    </citation>
    <scope>NUCLEOTIDE SEQUENCE</scope>
    <source>
        <strain evidence="1">CGMCC 1.15085</strain>
    </source>
</reference>
<dbReference type="Pfam" id="PF10604">
    <property type="entry name" value="Polyketide_cyc2"/>
    <property type="match status" value="1"/>
</dbReference>
<gene>
    <name evidence="1" type="ORF">GCM10011492_21810</name>
</gene>
<comment type="caution">
    <text evidence="1">The sequence shown here is derived from an EMBL/GenBank/DDBJ whole genome shotgun (WGS) entry which is preliminary data.</text>
</comment>
<dbReference type="RefSeq" id="WP_188837028.1">
    <property type="nucleotide sequence ID" value="NZ_BMHI01000003.1"/>
</dbReference>
<evidence type="ECO:0000313" key="1">
    <source>
        <dbReference type="EMBL" id="GGB30913.1"/>
    </source>
</evidence>
<protein>
    <submittedName>
        <fullName evidence="1">Polyketide cyclase</fullName>
    </submittedName>
</protein>
<dbReference type="SUPFAM" id="SSF55961">
    <property type="entry name" value="Bet v1-like"/>
    <property type="match status" value="1"/>
</dbReference>
<accession>A0A916T5V7</accession>
<dbReference type="InterPro" id="IPR019587">
    <property type="entry name" value="Polyketide_cyclase/dehydratase"/>
</dbReference>
<dbReference type="AlphaFoldDB" id="A0A916T5V7"/>
<evidence type="ECO:0000313" key="2">
    <source>
        <dbReference type="Proteomes" id="UP000636793"/>
    </source>
</evidence>
<keyword evidence="2" id="KW-1185">Reference proteome</keyword>
<organism evidence="1 2">
    <name type="scientific">Flexivirga endophytica</name>
    <dbReference type="NCBI Taxonomy" id="1849103"/>
    <lineage>
        <taxon>Bacteria</taxon>
        <taxon>Bacillati</taxon>
        <taxon>Actinomycetota</taxon>
        <taxon>Actinomycetes</taxon>
        <taxon>Micrococcales</taxon>
        <taxon>Dermacoccaceae</taxon>
        <taxon>Flexivirga</taxon>
    </lineage>
</organism>
<dbReference type="EMBL" id="BMHI01000003">
    <property type="protein sequence ID" value="GGB30913.1"/>
    <property type="molecule type" value="Genomic_DNA"/>
</dbReference>
<dbReference type="InterPro" id="IPR023393">
    <property type="entry name" value="START-like_dom_sf"/>
</dbReference>
<dbReference type="Gene3D" id="3.30.530.20">
    <property type="match status" value="1"/>
</dbReference>
<proteinExistence type="predicted"/>
<name>A0A916T5V7_9MICO</name>
<sequence length="151" mass="16793">MGRHFRFASSHHLAAPRDAVFEVLRDAERWPEWWPQIRSVTPYDDTHGSAEIRSVLPLTLHVELATELVDAESGVLRARLSGDLVGWSQFAVRADGVDRTILDYTQEVDLGMPGLLGRLACSAPARPVLLANHATMMRAGMRGLTHRARES</sequence>
<reference evidence="1" key="2">
    <citation type="submission" date="2020-09" db="EMBL/GenBank/DDBJ databases">
        <authorList>
            <person name="Sun Q."/>
            <person name="Zhou Y."/>
        </authorList>
    </citation>
    <scope>NUCLEOTIDE SEQUENCE</scope>
    <source>
        <strain evidence="1">CGMCC 1.15085</strain>
    </source>
</reference>